<dbReference type="OrthoDB" id="5958507at2759"/>
<proteinExistence type="predicted"/>
<sequence>MLFDNIMKMASVLQSACFLAVCLATLSGCIADPMVGDCNMTHFISGGQKCQRKMVADLKHKPDTNCSIEYKHQISCLTDHLKSCLTGLFSAFVPAVASLIKLLFYHCGDLKVDPALINQFLLDQIQCKAEVFTKTVECWNDFRTRFNRDKTDPQLCRDYAVAKECVTKEAKTGCAIGQYINTDLFNPFCTYNTDPPLNSSKPTILIGRCSTQTFASSAYSCQRKMMTNLAKENSAGCRQEYSKLDICLASTMDTCLTGTSLSPFKGEVRRLVQSLLYHCGSLTADGLSVNSFLIAALNCNGSMFQTAVQCWDEFRLRLILNKFDKQLCVDYARSKLCVSMAVQSGCAIGDLMENDLYNPFCIDGIDPLSLPYTAALTSGRFKFVCENAFFYKKAILCEDHFLEAIYSTNVDTDCRNQSQAFLRCLKTHFKPCIGPSSNSILLETLGVVVLQSLQGTQLLCGEASIKQITWDDLPPLLRMVASCDNDYAAETADCGRTFRSKFIPVPSPLCEEFENAKTCIDKARQTYCSFDIQGRTALKGNFNPFCDNRTRPLFKDDGSCPRIDHKAAFAVFIITLLSIFI</sequence>
<keyword evidence="3" id="KW-1185">Reference proteome</keyword>
<reference evidence="2" key="1">
    <citation type="submission" date="2023-01" db="EMBL/GenBank/DDBJ databases">
        <title>Genome assembly of the deep-sea coral Lophelia pertusa.</title>
        <authorList>
            <person name="Herrera S."/>
            <person name="Cordes E."/>
        </authorList>
    </citation>
    <scope>NUCLEOTIDE SEQUENCE</scope>
    <source>
        <strain evidence="2">USNM1676648</strain>
        <tissue evidence="2">Polyp</tissue>
    </source>
</reference>
<evidence type="ECO:0000313" key="3">
    <source>
        <dbReference type="Proteomes" id="UP001163046"/>
    </source>
</evidence>
<protein>
    <submittedName>
        <fullName evidence="2">Uncharacterized protein</fullName>
    </submittedName>
</protein>
<name>A0A9W9ZZK2_9CNID</name>
<dbReference type="EMBL" id="MU825411">
    <property type="protein sequence ID" value="KAJ7390753.1"/>
    <property type="molecule type" value="Genomic_DNA"/>
</dbReference>
<evidence type="ECO:0000256" key="1">
    <source>
        <dbReference type="SAM" id="SignalP"/>
    </source>
</evidence>
<feature type="chain" id="PRO_5040749523" evidence="1">
    <location>
        <begin position="32"/>
        <end position="581"/>
    </location>
</feature>
<dbReference type="Proteomes" id="UP001163046">
    <property type="component" value="Unassembled WGS sequence"/>
</dbReference>
<dbReference type="AlphaFoldDB" id="A0A9W9ZZK2"/>
<feature type="signal peptide" evidence="1">
    <location>
        <begin position="1"/>
        <end position="31"/>
    </location>
</feature>
<evidence type="ECO:0000313" key="2">
    <source>
        <dbReference type="EMBL" id="KAJ7390753.1"/>
    </source>
</evidence>
<comment type="caution">
    <text evidence="2">The sequence shown here is derived from an EMBL/GenBank/DDBJ whole genome shotgun (WGS) entry which is preliminary data.</text>
</comment>
<keyword evidence="1" id="KW-0732">Signal</keyword>
<organism evidence="2 3">
    <name type="scientific">Desmophyllum pertusum</name>
    <dbReference type="NCBI Taxonomy" id="174260"/>
    <lineage>
        <taxon>Eukaryota</taxon>
        <taxon>Metazoa</taxon>
        <taxon>Cnidaria</taxon>
        <taxon>Anthozoa</taxon>
        <taxon>Hexacorallia</taxon>
        <taxon>Scleractinia</taxon>
        <taxon>Caryophylliina</taxon>
        <taxon>Caryophylliidae</taxon>
        <taxon>Desmophyllum</taxon>
    </lineage>
</organism>
<accession>A0A9W9ZZK2</accession>
<gene>
    <name evidence="2" type="ORF">OS493_022311</name>
</gene>